<dbReference type="Gene3D" id="2.40.37.10">
    <property type="entry name" value="Lyase, Ornithine Decarboxylase, Chain A, domain 1"/>
    <property type="match status" value="1"/>
</dbReference>
<dbReference type="Gene3D" id="3.20.20.10">
    <property type="entry name" value="Alanine racemase"/>
    <property type="match status" value="1"/>
</dbReference>
<evidence type="ECO:0000259" key="5">
    <source>
        <dbReference type="Pfam" id="PF00278"/>
    </source>
</evidence>
<dbReference type="Pfam" id="PF00278">
    <property type="entry name" value="Orn_DAP_Arg_deC"/>
    <property type="match status" value="1"/>
</dbReference>
<dbReference type="PRINTS" id="PR01182">
    <property type="entry name" value="ORNDCRBXLASE"/>
</dbReference>
<dbReference type="InterPro" id="IPR009006">
    <property type="entry name" value="Ala_racemase/Decarboxylase_C"/>
</dbReference>
<dbReference type="InterPro" id="IPR022644">
    <property type="entry name" value="De-COase2_N"/>
</dbReference>
<comment type="cofactor">
    <cofactor evidence="1">
        <name>pyridoxal 5'-phosphate</name>
        <dbReference type="ChEBI" id="CHEBI:597326"/>
    </cofactor>
</comment>
<evidence type="ECO:0000256" key="2">
    <source>
        <dbReference type="ARBA" id="ARBA00022898"/>
    </source>
</evidence>
<evidence type="ECO:0000256" key="3">
    <source>
        <dbReference type="ARBA" id="ARBA00023239"/>
    </source>
</evidence>
<dbReference type="PANTHER" id="PTHR43727">
    <property type="entry name" value="DIAMINOPIMELATE DECARBOXYLASE"/>
    <property type="match status" value="1"/>
</dbReference>
<organism evidence="7 8">
    <name type="scientific">Ferrimonas pelagia</name>
    <dbReference type="NCBI Taxonomy" id="1177826"/>
    <lineage>
        <taxon>Bacteria</taxon>
        <taxon>Pseudomonadati</taxon>
        <taxon>Pseudomonadota</taxon>
        <taxon>Gammaproteobacteria</taxon>
        <taxon>Alteromonadales</taxon>
        <taxon>Ferrimonadaceae</taxon>
        <taxon>Ferrimonas</taxon>
    </lineage>
</organism>
<evidence type="ECO:0000256" key="4">
    <source>
        <dbReference type="RuleBase" id="RU003737"/>
    </source>
</evidence>
<dbReference type="InterPro" id="IPR029066">
    <property type="entry name" value="PLP-binding_barrel"/>
</dbReference>
<accession>A0ABP9EBW3</accession>
<proteinExistence type="inferred from homology"/>
<dbReference type="RefSeq" id="WP_345332574.1">
    <property type="nucleotide sequence ID" value="NZ_BAABJZ010000004.1"/>
</dbReference>
<dbReference type="EMBL" id="BAABJZ010000004">
    <property type="protein sequence ID" value="GAA4873436.1"/>
    <property type="molecule type" value="Genomic_DNA"/>
</dbReference>
<dbReference type="PRINTS" id="PR01179">
    <property type="entry name" value="ODADCRBXLASE"/>
</dbReference>
<dbReference type="CDD" id="cd06810">
    <property type="entry name" value="PLPDE_III_ODC_DapDC_like"/>
    <property type="match status" value="1"/>
</dbReference>
<gene>
    <name evidence="7" type="ORF">GCM10023333_02850</name>
</gene>
<dbReference type="InterPro" id="IPR002433">
    <property type="entry name" value="Orn_de-COase"/>
</dbReference>
<dbReference type="Pfam" id="PF02784">
    <property type="entry name" value="Orn_Arg_deC_N"/>
    <property type="match status" value="1"/>
</dbReference>
<protein>
    <submittedName>
        <fullName evidence="7">Type III PLP-dependent enzyme</fullName>
    </submittedName>
</protein>
<dbReference type="InterPro" id="IPR000183">
    <property type="entry name" value="Orn/DAP/Arg_de-COase"/>
</dbReference>
<dbReference type="PROSITE" id="PS00878">
    <property type="entry name" value="ODR_DC_2_1"/>
    <property type="match status" value="1"/>
</dbReference>
<keyword evidence="8" id="KW-1185">Reference proteome</keyword>
<dbReference type="InterPro" id="IPR022643">
    <property type="entry name" value="De-COase2_C"/>
</dbReference>
<evidence type="ECO:0000256" key="1">
    <source>
        <dbReference type="ARBA" id="ARBA00001933"/>
    </source>
</evidence>
<keyword evidence="3" id="KW-0456">Lyase</keyword>
<feature type="domain" description="Orn/DAP/Arg decarboxylase 2 N-terminal" evidence="6">
    <location>
        <begin position="48"/>
        <end position="279"/>
    </location>
</feature>
<evidence type="ECO:0000259" key="6">
    <source>
        <dbReference type="Pfam" id="PF02784"/>
    </source>
</evidence>
<dbReference type="SUPFAM" id="SSF50621">
    <property type="entry name" value="Alanine racemase C-terminal domain-like"/>
    <property type="match status" value="1"/>
</dbReference>
<feature type="domain" description="Orn/DAP/Arg decarboxylase 2 C-terminal" evidence="5">
    <location>
        <begin position="31"/>
        <end position="369"/>
    </location>
</feature>
<sequence>MTVCHEHYHALHADMRLALDACAHQLDHSFYAYDLDGLDSHLATLKQAQAKLWFAVKANPVSAVIQSLAAQGFGFDVASPGELNQVLAQGVSPDRILNTGPVKTPAMLREFLQKGVRIFVLESHQQVHDLEAEAKRLDLSVDVLLRVQLPWPKSDDGSINVLGGSDPTPFGLTPEQWLPTEIQFSERLQLRGVHCFQWGNILDADELIANWQGAMPRLAALLDAWQIAEPVVDLGGGLGIPYTGQSDVIDWQQVCTALAQLKQQYNLGECWMELGRYAVGPYGYYVSRVADVKQNQGVTFVVIEGGSQHALRPALTNQAFPVQPLHASEAAPLPVQIHGSLCTGLDCLGKLSLPGDVKRDDWLVFSQAGAYGFTESMPFFLCHSLPAEVTLRGAELTVVRPAAPAASYLA</sequence>
<reference evidence="8" key="1">
    <citation type="journal article" date="2019" name="Int. J. Syst. Evol. Microbiol.">
        <title>The Global Catalogue of Microorganisms (GCM) 10K type strain sequencing project: providing services to taxonomists for standard genome sequencing and annotation.</title>
        <authorList>
            <consortium name="The Broad Institute Genomics Platform"/>
            <consortium name="The Broad Institute Genome Sequencing Center for Infectious Disease"/>
            <person name="Wu L."/>
            <person name="Ma J."/>
        </authorList>
    </citation>
    <scope>NUCLEOTIDE SEQUENCE [LARGE SCALE GENOMIC DNA]</scope>
    <source>
        <strain evidence="8">JCM 18401</strain>
    </source>
</reference>
<comment type="caution">
    <text evidence="7">The sequence shown here is derived from an EMBL/GenBank/DDBJ whole genome shotgun (WGS) entry which is preliminary data.</text>
</comment>
<dbReference type="Proteomes" id="UP001499988">
    <property type="component" value="Unassembled WGS sequence"/>
</dbReference>
<dbReference type="PANTHER" id="PTHR43727:SF2">
    <property type="entry name" value="GROUP IV DECARBOXYLASE"/>
    <property type="match status" value="1"/>
</dbReference>
<evidence type="ECO:0000313" key="8">
    <source>
        <dbReference type="Proteomes" id="UP001499988"/>
    </source>
</evidence>
<name>A0ABP9EBW3_9GAMM</name>
<dbReference type="SUPFAM" id="SSF51419">
    <property type="entry name" value="PLP-binding barrel"/>
    <property type="match status" value="1"/>
</dbReference>
<dbReference type="InterPro" id="IPR022653">
    <property type="entry name" value="De-COase2_pyr-phos_BS"/>
</dbReference>
<evidence type="ECO:0000313" key="7">
    <source>
        <dbReference type="EMBL" id="GAA4873436.1"/>
    </source>
</evidence>
<keyword evidence="2" id="KW-0663">Pyridoxal phosphate</keyword>
<comment type="similarity">
    <text evidence="4">Belongs to the Orn/Lys/Arg decarboxylase class-II family.</text>
</comment>